<name>A0A9D7XHT3_9BACT</name>
<dbReference type="Gene3D" id="3.30.450.40">
    <property type="match status" value="1"/>
</dbReference>
<sequence>MFSPSRQTHDTPTDLRGPGDYSVGELILENQWLRHKEGFLNRLLMAMMLLTRQQSLVSGDLKEALRDITRMAALSVEVQRVSIWFFDETRRTLSCACIFDGRESLHGEGARLDASDYPDYFAEVHRGRVIAADDALSDPRTREFREGYLSPLNISSMLDVPIKNGGRLAGVVCLEHTGPRRIWQPEELQFAAFVSSLVSLTIEVSERLSGALAR</sequence>
<dbReference type="InterPro" id="IPR003018">
    <property type="entry name" value="GAF"/>
</dbReference>
<comment type="caution">
    <text evidence="2">The sequence shown here is derived from an EMBL/GenBank/DDBJ whole genome shotgun (WGS) entry which is preliminary data.</text>
</comment>
<organism evidence="2 3">
    <name type="scientific">Candidatus Geothrix skivensis</name>
    <dbReference type="NCBI Taxonomy" id="2954439"/>
    <lineage>
        <taxon>Bacteria</taxon>
        <taxon>Pseudomonadati</taxon>
        <taxon>Acidobacteriota</taxon>
        <taxon>Holophagae</taxon>
        <taxon>Holophagales</taxon>
        <taxon>Holophagaceae</taxon>
        <taxon>Geothrix</taxon>
    </lineage>
</organism>
<dbReference type="SUPFAM" id="SSF55781">
    <property type="entry name" value="GAF domain-like"/>
    <property type="match status" value="1"/>
</dbReference>
<evidence type="ECO:0000259" key="1">
    <source>
        <dbReference type="SMART" id="SM00065"/>
    </source>
</evidence>
<accession>A0A9D7XHT3</accession>
<protein>
    <submittedName>
        <fullName evidence="2">GAF domain-containing protein</fullName>
    </submittedName>
</protein>
<evidence type="ECO:0000313" key="2">
    <source>
        <dbReference type="EMBL" id="MBK9797701.1"/>
    </source>
</evidence>
<reference evidence="2" key="1">
    <citation type="submission" date="2020-10" db="EMBL/GenBank/DDBJ databases">
        <title>Connecting structure to function with the recovery of over 1000 high-quality activated sludge metagenome-assembled genomes encoding full-length rRNA genes using long-read sequencing.</title>
        <authorList>
            <person name="Singleton C.M."/>
            <person name="Petriglieri F."/>
            <person name="Kristensen J.M."/>
            <person name="Kirkegaard R.H."/>
            <person name="Michaelsen T.Y."/>
            <person name="Andersen M.H."/>
            <person name="Karst S.M."/>
            <person name="Dueholm M.S."/>
            <person name="Nielsen P.H."/>
            <person name="Albertsen M."/>
        </authorList>
    </citation>
    <scope>NUCLEOTIDE SEQUENCE</scope>
    <source>
        <strain evidence="2">Skiv_18-Q3-R9-52_MAXAC.067</strain>
    </source>
</reference>
<dbReference type="InterPro" id="IPR029016">
    <property type="entry name" value="GAF-like_dom_sf"/>
</dbReference>
<feature type="domain" description="GAF" evidence="1">
    <location>
        <begin position="60"/>
        <end position="212"/>
    </location>
</feature>
<dbReference type="Proteomes" id="UP000886657">
    <property type="component" value="Unassembled WGS sequence"/>
</dbReference>
<dbReference type="Pfam" id="PF01590">
    <property type="entry name" value="GAF"/>
    <property type="match status" value="1"/>
</dbReference>
<gene>
    <name evidence="2" type="ORF">IPP58_14665</name>
</gene>
<evidence type="ECO:0000313" key="3">
    <source>
        <dbReference type="Proteomes" id="UP000886657"/>
    </source>
</evidence>
<dbReference type="SMART" id="SM00065">
    <property type="entry name" value="GAF"/>
    <property type="match status" value="1"/>
</dbReference>
<dbReference type="AlphaFoldDB" id="A0A9D7XHT3"/>
<proteinExistence type="predicted"/>
<dbReference type="EMBL" id="JADKIO010000011">
    <property type="protein sequence ID" value="MBK9797701.1"/>
    <property type="molecule type" value="Genomic_DNA"/>
</dbReference>